<feature type="compositionally biased region" description="Polar residues" evidence="1">
    <location>
        <begin position="246"/>
        <end position="268"/>
    </location>
</feature>
<dbReference type="OrthoDB" id="3176171at2759"/>
<feature type="region of interest" description="Disordered" evidence="1">
    <location>
        <begin position="161"/>
        <end position="184"/>
    </location>
</feature>
<keyword evidence="3" id="KW-1185">Reference proteome</keyword>
<dbReference type="AlphaFoldDB" id="A0A8H8DFN9"/>
<feature type="compositionally biased region" description="Low complexity" evidence="1">
    <location>
        <begin position="230"/>
        <end position="244"/>
    </location>
</feature>
<evidence type="ECO:0000256" key="1">
    <source>
        <dbReference type="SAM" id="MobiDB-lite"/>
    </source>
</evidence>
<organism evidence="2 3">
    <name type="scientific">Olpidium bornovanus</name>
    <dbReference type="NCBI Taxonomy" id="278681"/>
    <lineage>
        <taxon>Eukaryota</taxon>
        <taxon>Fungi</taxon>
        <taxon>Fungi incertae sedis</taxon>
        <taxon>Olpidiomycota</taxon>
        <taxon>Olpidiomycotina</taxon>
        <taxon>Olpidiomycetes</taxon>
        <taxon>Olpidiales</taxon>
        <taxon>Olpidiaceae</taxon>
        <taxon>Olpidium</taxon>
    </lineage>
</organism>
<reference evidence="2 3" key="1">
    <citation type="journal article" name="Sci. Rep.">
        <title>Genome-scale phylogenetic analyses confirm Olpidium as the closest living zoosporic fungus to the non-flagellated, terrestrial fungi.</title>
        <authorList>
            <person name="Chang Y."/>
            <person name="Rochon D."/>
            <person name="Sekimoto S."/>
            <person name="Wang Y."/>
            <person name="Chovatia M."/>
            <person name="Sandor L."/>
            <person name="Salamov A."/>
            <person name="Grigoriev I.V."/>
            <person name="Stajich J.E."/>
            <person name="Spatafora J.W."/>
        </authorList>
    </citation>
    <scope>NUCLEOTIDE SEQUENCE [LARGE SCALE GENOMIC DNA]</scope>
    <source>
        <strain evidence="2">S191</strain>
    </source>
</reference>
<feature type="region of interest" description="Disordered" evidence="1">
    <location>
        <begin position="230"/>
        <end position="299"/>
    </location>
</feature>
<feature type="compositionally biased region" description="Basic and acidic residues" evidence="1">
    <location>
        <begin position="161"/>
        <end position="183"/>
    </location>
</feature>
<feature type="compositionally biased region" description="Basic and acidic residues" evidence="1">
    <location>
        <begin position="272"/>
        <end position="292"/>
    </location>
</feature>
<feature type="compositionally biased region" description="Low complexity" evidence="1">
    <location>
        <begin position="105"/>
        <end position="118"/>
    </location>
</feature>
<proteinExistence type="predicted"/>
<protein>
    <submittedName>
        <fullName evidence="2">Uncharacterized protein</fullName>
    </submittedName>
</protein>
<feature type="region of interest" description="Disordered" evidence="1">
    <location>
        <begin position="91"/>
        <end position="121"/>
    </location>
</feature>
<dbReference type="Proteomes" id="UP000673691">
    <property type="component" value="Unassembled WGS sequence"/>
</dbReference>
<gene>
    <name evidence="2" type="ORF">BJ554DRAFT_3389</name>
</gene>
<sequence length="299" mass="33025">MEMELVRTALKERIDHLTKLILTSSTIASKPILDWSETGSRRALPADGGPVARQQEQLLRTELAEKDEIIARLQRQLDGKEKYSETLRSLLEDEKAPESPTTHTGEASSPGSAEGASPTEVEDVQARYVRGELQQLRRTNNELRQQQQEQEAKIRSLRAQLEAEKSRRGADADHSAARRERDQMAGTLEEQRIVILELENECDELRDTVAQLRNSLAQLQMTRFEIDEASVSAVRPSSSDSLASGAPTSVSATSIIAQPSALSSSSATEAVVHLKDMMQERGQARSGTDQKGETAPLRQ</sequence>
<dbReference type="EMBL" id="JAEFCI010011183">
    <property type="protein sequence ID" value="KAG5456770.1"/>
    <property type="molecule type" value="Genomic_DNA"/>
</dbReference>
<comment type="caution">
    <text evidence="2">The sequence shown here is derived from an EMBL/GenBank/DDBJ whole genome shotgun (WGS) entry which is preliminary data.</text>
</comment>
<accession>A0A8H8DFN9</accession>
<dbReference type="Gene3D" id="1.10.287.1490">
    <property type="match status" value="1"/>
</dbReference>
<evidence type="ECO:0000313" key="3">
    <source>
        <dbReference type="Proteomes" id="UP000673691"/>
    </source>
</evidence>
<evidence type="ECO:0000313" key="2">
    <source>
        <dbReference type="EMBL" id="KAG5456770.1"/>
    </source>
</evidence>
<name>A0A8H8DFN9_9FUNG</name>